<dbReference type="AlphaFoldDB" id="A0AAU6UKE7"/>
<name>A0AAU6UKE7_UNCXX</name>
<organism evidence="2">
    <name type="scientific">bacterium 19NY04SH03</name>
    <dbReference type="NCBI Taxonomy" id="2920647"/>
    <lineage>
        <taxon>Bacteria</taxon>
    </lineage>
</organism>
<feature type="chain" id="PRO_5043828825" evidence="1">
    <location>
        <begin position="22"/>
        <end position="144"/>
    </location>
</feature>
<evidence type="ECO:0000313" key="2">
    <source>
        <dbReference type="EMBL" id="XAG74680.1"/>
    </source>
</evidence>
<sequence length="144" mass="15795">MKIRNLLSLLCLSLVSVNSFAGACIKLKPDVETDTNWTSQGYEHRDIKKDVTMFIFQNDNGQISVHRKQGNGINSVSGCRYGASKYSKTESSVICTENSNGLLFTRANVSLFGSSYKFVGFLPDAVLSSGSQAECTQSEYNSLQ</sequence>
<keyword evidence="1" id="KW-0732">Signal</keyword>
<reference evidence="2" key="1">
    <citation type="submission" date="2022-03" db="EMBL/GenBank/DDBJ databases">
        <title>Sea Food Isolates.</title>
        <authorList>
            <person name="Li c."/>
        </authorList>
    </citation>
    <scope>NUCLEOTIDE SEQUENCE</scope>
    <source>
        <strain evidence="2">19NY04SH03</strain>
    </source>
</reference>
<dbReference type="EMBL" id="CP095347">
    <property type="protein sequence ID" value="XAG74680.1"/>
    <property type="molecule type" value="Genomic_DNA"/>
</dbReference>
<feature type="signal peptide" evidence="1">
    <location>
        <begin position="1"/>
        <end position="21"/>
    </location>
</feature>
<accession>A0AAU6UKE7</accession>
<proteinExistence type="predicted"/>
<gene>
    <name evidence="2" type="ORF">MRN42_18145</name>
</gene>
<dbReference type="PROSITE" id="PS51257">
    <property type="entry name" value="PROKAR_LIPOPROTEIN"/>
    <property type="match status" value="1"/>
</dbReference>
<evidence type="ECO:0000256" key="1">
    <source>
        <dbReference type="SAM" id="SignalP"/>
    </source>
</evidence>
<protein>
    <submittedName>
        <fullName evidence="2">Uncharacterized protein</fullName>
    </submittedName>
</protein>